<dbReference type="Pfam" id="PF00412">
    <property type="entry name" value="LIM"/>
    <property type="match status" value="2"/>
</dbReference>
<organism evidence="25 26">
    <name type="scientific">Oryza rufipogon</name>
    <name type="common">Brownbeard rice</name>
    <name type="synonym">Asian wild rice</name>
    <dbReference type="NCBI Taxonomy" id="4529"/>
    <lineage>
        <taxon>Eukaryota</taxon>
        <taxon>Viridiplantae</taxon>
        <taxon>Streptophyta</taxon>
        <taxon>Embryophyta</taxon>
        <taxon>Tracheophyta</taxon>
        <taxon>Spermatophyta</taxon>
        <taxon>Magnoliopsida</taxon>
        <taxon>Liliopsida</taxon>
        <taxon>Poales</taxon>
        <taxon>Poaceae</taxon>
        <taxon>BOP clade</taxon>
        <taxon>Oryzoideae</taxon>
        <taxon>Oryzeae</taxon>
        <taxon>Oryzinae</taxon>
        <taxon>Oryza</taxon>
    </lineage>
</organism>
<feature type="compositionally biased region" description="Polar residues" evidence="22">
    <location>
        <begin position="233"/>
        <end position="252"/>
    </location>
</feature>
<comment type="similarity">
    <text evidence="3">Belongs to the DNA polymerase type-X family.</text>
</comment>
<keyword evidence="16" id="KW-0234">DNA repair</keyword>
<dbReference type="PROSITE" id="PS50172">
    <property type="entry name" value="BRCT"/>
    <property type="match status" value="1"/>
</dbReference>
<feature type="compositionally biased region" description="Polar residues" evidence="22">
    <location>
        <begin position="283"/>
        <end position="296"/>
    </location>
</feature>
<dbReference type="PRINTS" id="PR00869">
    <property type="entry name" value="DNAPOLX"/>
</dbReference>
<dbReference type="PROSITE" id="PS00522">
    <property type="entry name" value="DNA_POLYMERASE_X"/>
    <property type="match status" value="1"/>
</dbReference>
<keyword evidence="6" id="KW-0237">DNA synthesis</keyword>
<evidence type="ECO:0000256" key="2">
    <source>
        <dbReference type="ARBA" id="ARBA00004123"/>
    </source>
</evidence>
<dbReference type="FunFam" id="2.10.110.10:FF:000002">
    <property type="entry name" value="LIM domain and actin-binding 1"/>
    <property type="match status" value="2"/>
</dbReference>
<feature type="region of interest" description="Disordered" evidence="22">
    <location>
        <begin position="80"/>
        <end position="100"/>
    </location>
</feature>
<dbReference type="FunFam" id="3.40.50.10190:FF:000031">
    <property type="entry name" value="DNA polymerase"/>
    <property type="match status" value="1"/>
</dbReference>
<feature type="compositionally biased region" description="Basic and acidic residues" evidence="22">
    <location>
        <begin position="902"/>
        <end position="931"/>
    </location>
</feature>
<feature type="compositionally biased region" description="Basic and acidic residues" evidence="22">
    <location>
        <begin position="724"/>
        <end position="739"/>
    </location>
</feature>
<dbReference type="CDD" id="cd09440">
    <property type="entry name" value="LIM1_SF3"/>
    <property type="match status" value="1"/>
</dbReference>
<feature type="compositionally biased region" description="Basic and acidic residues" evidence="22">
    <location>
        <begin position="944"/>
        <end position="955"/>
    </location>
</feature>
<dbReference type="SMART" id="SM00132">
    <property type="entry name" value="LIM"/>
    <property type="match status" value="2"/>
</dbReference>
<dbReference type="FunFam" id="1.10.150.20:FF:000010">
    <property type="entry name" value="DNA polymerase lambda"/>
    <property type="match status" value="1"/>
</dbReference>
<comment type="cofactor">
    <cofactor evidence="1">
        <name>Mn(2+)</name>
        <dbReference type="ChEBI" id="CHEBI:29035"/>
    </cofactor>
</comment>
<keyword evidence="26" id="KW-1185">Reference proteome</keyword>
<evidence type="ECO:0000256" key="18">
    <source>
        <dbReference type="ARBA" id="ARBA00023239"/>
    </source>
</evidence>
<dbReference type="eggNOG" id="KOG1700">
    <property type="taxonomic scope" value="Eukaryota"/>
</dbReference>
<feature type="compositionally biased region" description="Basic and acidic residues" evidence="22">
    <location>
        <begin position="210"/>
        <end position="226"/>
    </location>
</feature>
<dbReference type="InterPro" id="IPR043519">
    <property type="entry name" value="NT_sf"/>
</dbReference>
<dbReference type="Pfam" id="PF14791">
    <property type="entry name" value="DNA_pol_B_thumb"/>
    <property type="match status" value="1"/>
</dbReference>
<feature type="domain" description="LIM zinc-binding" evidence="23">
    <location>
        <begin position="11"/>
        <end position="71"/>
    </location>
</feature>
<dbReference type="GO" id="GO:0006303">
    <property type="term" value="P:double-strand break repair via nonhomologous end joining"/>
    <property type="evidence" value="ECO:0007669"/>
    <property type="project" value="TreeGrafter"/>
</dbReference>
<feature type="compositionally biased region" description="Basic and acidic residues" evidence="22">
    <location>
        <begin position="1360"/>
        <end position="1386"/>
    </location>
</feature>
<feature type="compositionally biased region" description="Basic and acidic residues" evidence="22">
    <location>
        <begin position="588"/>
        <end position="599"/>
    </location>
</feature>
<dbReference type="Gramene" id="ORUFI06G09010.1">
    <property type="protein sequence ID" value="ORUFI06G09010.1"/>
    <property type="gene ID" value="ORUFI06G09010"/>
</dbReference>
<feature type="compositionally biased region" description="Polar residues" evidence="22">
    <location>
        <begin position="932"/>
        <end position="943"/>
    </location>
</feature>
<dbReference type="InterPro" id="IPR036420">
    <property type="entry name" value="BRCT_dom_sf"/>
</dbReference>
<evidence type="ECO:0000256" key="7">
    <source>
        <dbReference type="ARBA" id="ARBA00022679"/>
    </source>
</evidence>
<keyword evidence="11" id="KW-0227">DNA damage</keyword>
<feature type="compositionally biased region" description="Polar residues" evidence="22">
    <location>
        <begin position="405"/>
        <end position="430"/>
    </location>
</feature>
<dbReference type="InterPro" id="IPR001781">
    <property type="entry name" value="Znf_LIM"/>
</dbReference>
<feature type="compositionally biased region" description="Basic and acidic residues" evidence="22">
    <location>
        <begin position="1095"/>
        <end position="1116"/>
    </location>
</feature>
<keyword evidence="17" id="KW-0464">Manganese</keyword>
<dbReference type="EnsemblPlants" id="ORUFI06G09010.1">
    <property type="protein sequence ID" value="ORUFI06G09010.1"/>
    <property type="gene ID" value="ORUFI06G09010"/>
</dbReference>
<dbReference type="HOGENOM" id="CLU_003087_0_0_1"/>
<dbReference type="Pfam" id="PF10391">
    <property type="entry name" value="DNA_pol_lambd_f"/>
    <property type="match status" value="1"/>
</dbReference>
<keyword evidence="15" id="KW-0238">DNA-binding</keyword>
<keyword evidence="8" id="KW-0548">Nucleotidyltransferase</keyword>
<dbReference type="Gene3D" id="3.40.50.10190">
    <property type="entry name" value="BRCT domain"/>
    <property type="match status" value="1"/>
</dbReference>
<evidence type="ECO:0000259" key="24">
    <source>
        <dbReference type="PROSITE" id="PS50172"/>
    </source>
</evidence>
<dbReference type="SUPFAM" id="SSF57716">
    <property type="entry name" value="Glucocorticoid receptor-like (DNA-binding domain)"/>
    <property type="match status" value="4"/>
</dbReference>
<evidence type="ECO:0000259" key="23">
    <source>
        <dbReference type="PROSITE" id="PS50023"/>
    </source>
</evidence>
<dbReference type="GO" id="GO:0051015">
    <property type="term" value="F:actin filament binding"/>
    <property type="evidence" value="ECO:0007669"/>
    <property type="project" value="UniProtKB-ARBA"/>
</dbReference>
<feature type="compositionally biased region" description="Polar residues" evidence="22">
    <location>
        <begin position="314"/>
        <end position="326"/>
    </location>
</feature>
<feature type="region of interest" description="Disordered" evidence="22">
    <location>
        <begin position="191"/>
        <end position="1226"/>
    </location>
</feature>
<dbReference type="PROSITE" id="PS00478">
    <property type="entry name" value="LIM_DOMAIN_1"/>
    <property type="match status" value="1"/>
</dbReference>
<dbReference type="GO" id="GO:0046872">
    <property type="term" value="F:metal ion binding"/>
    <property type="evidence" value="ECO:0007669"/>
    <property type="project" value="UniProtKB-KW"/>
</dbReference>
<dbReference type="InterPro" id="IPR027421">
    <property type="entry name" value="DNA_pol_lamdba_lyase_dom_sf"/>
</dbReference>
<keyword evidence="10 21" id="KW-0479">Metal-binding</keyword>
<dbReference type="STRING" id="4529.A0A0E0PVK3"/>
<feature type="compositionally biased region" description="Polar residues" evidence="22">
    <location>
        <begin position="443"/>
        <end position="467"/>
    </location>
</feature>
<evidence type="ECO:0000256" key="10">
    <source>
        <dbReference type="ARBA" id="ARBA00022723"/>
    </source>
</evidence>
<dbReference type="Gene3D" id="3.30.210.10">
    <property type="entry name" value="DNA polymerase, thumb domain"/>
    <property type="match status" value="1"/>
</dbReference>
<sequence length="1761" mass="192024">MAAAAWGGTTQKCDSCGRTVYPVEELAADGRVYHRPCFRCTHCKTTLQFSNYSSVEGVLYCKPHYDQILKSTGSLEKSFEGTSKSAKAEKSNGNKGQPNRFSSMFVGTQDKCVVCNKTVYPLEKVNLNGSSYHKSCFRCTHGGCTLSPSNNVTHEGKLYCKTHHSQLFMVKGNFSNFEDNTPNAKVDIEKQPEHEDATKNPGGPGQGDGLTEKPLESELTPEKPSQDDIVAEKQSQSSIDVPKQSESTTTVQRSEEGERVSKGESNSHVVNKKPLESIVEKPLQSSAVNLQPSGSSAAVRKPWQRNLPTDKPLLSNTTAEKSTPSSAAIEESLPSNGVDAKQPESSTSSTVVKRPWQRRVASENLPQSISPSDKPSSASADDAKPSESSKLIRKPWQRAVAAEAQIQNSGPTEKPSFTNDTKPSESTTSIKRPWERKVVNEKPLQNNIDTEKPLQNNTDTEKSSSSAIDVKLAETSTTPTVPQEHSGITEKPSQTSADDVKPSESTAAVVKKQWQRNIGFQKQPQSSVTDAKTPESRGIGKRLWQRNVPTEKQSQSGASVVTPSQVSVADTNPLQSSVVVKKPWQRSVSREKEPEKDISSNKPLQNRVLAEEAQKTNVTADNKSQIIQDKKNNGATAENASQISESSKILPRTANKLQADTSTEKLSESDILALASSHITEPSKKPSENTAENEKPSQTDIATEKLPLTQSVEAMSEPSPSDAAHQEISEREILTEKLPESAMAVEKLSQTATLTEKPSKKDAAEKLPQTNEPSEQPQESEETAEKPLQNEANAESTTKQSDLCLEKPPQVDANVGNPTEPESDATSGVNSSDAQIRPTAEQLVEPQGIVSAEKTSDQILEANTDPAADQSSESQDVAPAKVATEQPLENQKAAASEQPLEPQHEAYEENPQEHNSDATAKESSEPERDTASDQLAEQPSESRTAGEKATLRESDVVTEDPAEPQIDVASERSAEVLSESQTGVETPVLHQSDRTNEVPSEPQTDEASDKSTEQPLEPENDASVEDEKPPQDDSASVEPSENTITLEKVPEEDEGSVKPSEDNAALEKTLEDDEASAKLPEDSVTLEKPSEEDDAGTKQSEDAVTLEKEPEEDKGSVEPTQDNAGLEKPLEEDEASAKPSEDSVALDKLSVEDDDSAKPSEDSMDLEKPEAHKPSEEEEDSAAKSSPEDAAVEEAPLQVSEEGRRREFSMAPKRKPPARAAAAAKSDPDGMFRGVSAFVVPHAVQSRRLEVWKQRLAQMGGRVVQEKLAAKGGGGAVTHVLAADAKALLRELDAAWLHRFRGSVVSFEWLEECLKSGERLPEHKFAINYEEEFKPKKEGGAAGSGVLQSAKRSKISSDGPESRKETAGGNRESRDAIAHPNEDSDVVKGPNTYTSSQSASGDSKETIASQNAFKAEEASSGESSTYAPPDLNRNITEIFGKLINIYRALGDDRRSFSYYKAIPVIEKLPFKIESADQVKDLPAIGKSLKDHINEIVNTGKLSKLEHFENDEKVRTVSLFGEVWGVGPATALKLYDKGHRTLDDLQKDDSLTSAQRIGLKFFDDIKQRIPRHEVSEMEKLLQEVGTDILPGVIIVCGGSYRRGKSSCGDMDIIITHPDGESHVGFLPKFVQRLKDINFLREDLIFSIHSIEGTDCGVDTYFGLCTYPGRELRHRIDLKKVYPRNRHAFGLLAWTGNDVLNRRLRILADSKGYILDDTGLYLATPGSGGKRGGRSDAIINCDTEKDVFDTLGFPWLEPHERNL</sequence>
<feature type="compositionally biased region" description="Polar residues" evidence="22">
    <location>
        <begin position="547"/>
        <end position="578"/>
    </location>
</feature>
<evidence type="ECO:0000256" key="19">
    <source>
        <dbReference type="ARBA" id="ARBA00023242"/>
    </source>
</evidence>
<dbReference type="CDD" id="cd09441">
    <property type="entry name" value="LIM2_SF3"/>
    <property type="match status" value="1"/>
</dbReference>
<feature type="compositionally biased region" description="Polar residues" evidence="22">
    <location>
        <begin position="515"/>
        <end position="530"/>
    </location>
</feature>
<dbReference type="PROSITE" id="PS50023">
    <property type="entry name" value="LIM_DOMAIN_2"/>
    <property type="match status" value="2"/>
</dbReference>
<dbReference type="GO" id="GO:0003677">
    <property type="term" value="F:DNA binding"/>
    <property type="evidence" value="ECO:0007669"/>
    <property type="project" value="UniProtKB-KW"/>
</dbReference>
<evidence type="ECO:0000256" key="21">
    <source>
        <dbReference type="PROSITE-ProRule" id="PRU00125"/>
    </source>
</evidence>
<dbReference type="GO" id="GO:0005634">
    <property type="term" value="C:nucleus"/>
    <property type="evidence" value="ECO:0007669"/>
    <property type="project" value="UniProtKB-SubCell"/>
</dbReference>
<reference evidence="25" key="2">
    <citation type="submission" date="2015-06" db="UniProtKB">
        <authorList>
            <consortium name="EnsemblPlants"/>
        </authorList>
    </citation>
    <scope>IDENTIFICATION</scope>
</reference>
<dbReference type="SMART" id="SM00483">
    <property type="entry name" value="POLXc"/>
    <property type="match status" value="1"/>
</dbReference>
<feature type="compositionally biased region" description="Polar residues" evidence="22">
    <location>
        <begin position="615"/>
        <end position="647"/>
    </location>
</feature>
<evidence type="ECO:0000256" key="15">
    <source>
        <dbReference type="ARBA" id="ARBA00023125"/>
    </source>
</evidence>
<evidence type="ECO:0000313" key="26">
    <source>
        <dbReference type="Proteomes" id="UP000008022"/>
    </source>
</evidence>
<dbReference type="SUPFAM" id="SSF52113">
    <property type="entry name" value="BRCT domain"/>
    <property type="match status" value="1"/>
</dbReference>
<feature type="compositionally biased region" description="Basic and acidic residues" evidence="22">
    <location>
        <begin position="681"/>
        <end position="697"/>
    </location>
</feature>
<keyword evidence="18" id="KW-0456">Lyase</keyword>
<dbReference type="InterPro" id="IPR001357">
    <property type="entry name" value="BRCT_dom"/>
</dbReference>
<dbReference type="InterPro" id="IPR022312">
    <property type="entry name" value="DNA_pol_X"/>
</dbReference>
<dbReference type="FunFam" id="3.30.210.10:FF:000006">
    <property type="entry name" value="DNA polymerase"/>
    <property type="match status" value="1"/>
</dbReference>
<evidence type="ECO:0000256" key="5">
    <source>
        <dbReference type="ARBA" id="ARBA00016513"/>
    </source>
</evidence>
<evidence type="ECO:0000256" key="8">
    <source>
        <dbReference type="ARBA" id="ARBA00022695"/>
    </source>
</evidence>
<evidence type="ECO:0000256" key="12">
    <source>
        <dbReference type="ARBA" id="ARBA00022833"/>
    </source>
</evidence>
<dbReference type="Gene3D" id="2.10.110.10">
    <property type="entry name" value="Cysteine Rich Protein"/>
    <property type="match status" value="2"/>
</dbReference>
<dbReference type="CDD" id="cd00141">
    <property type="entry name" value="NT_POLXc"/>
    <property type="match status" value="1"/>
</dbReference>
<feature type="compositionally biased region" description="Polar residues" evidence="22">
    <location>
        <begin position="1391"/>
        <end position="1408"/>
    </location>
</feature>
<name>A0A0E0PVK3_ORYRU</name>
<feature type="domain" description="LIM zinc-binding" evidence="23">
    <location>
        <begin position="110"/>
        <end position="170"/>
    </location>
</feature>
<dbReference type="Gene3D" id="1.10.150.20">
    <property type="entry name" value="5' to 3' exonuclease, C-terminal subdomain"/>
    <property type="match status" value="1"/>
</dbReference>
<dbReference type="EC" id="2.7.7.7" evidence="4"/>
<feature type="compositionally biased region" description="Polar residues" evidence="22">
    <location>
        <begin position="790"/>
        <end position="801"/>
    </location>
</feature>
<dbReference type="SUPFAM" id="SSF47802">
    <property type="entry name" value="DNA polymerase beta, N-terminal domain-like"/>
    <property type="match status" value="1"/>
</dbReference>
<dbReference type="InterPro" id="IPR002054">
    <property type="entry name" value="DNA-dir_DNA_pol_X"/>
</dbReference>
<evidence type="ECO:0000256" key="9">
    <source>
        <dbReference type="ARBA" id="ARBA00022705"/>
    </source>
</evidence>
<dbReference type="InterPro" id="IPR018944">
    <property type="entry name" value="DNA_pol_lambd_fingers_domain"/>
</dbReference>
<evidence type="ECO:0000256" key="14">
    <source>
        <dbReference type="ARBA" id="ARBA00023038"/>
    </source>
</evidence>
<keyword evidence="13" id="KW-0239">DNA-directed DNA polymerase</keyword>
<dbReference type="SUPFAM" id="SSF81301">
    <property type="entry name" value="Nucleotidyltransferase"/>
    <property type="match status" value="1"/>
</dbReference>
<feature type="compositionally biased region" description="Polar residues" evidence="22">
    <location>
        <begin position="824"/>
        <end position="834"/>
    </location>
</feature>
<dbReference type="eggNOG" id="KOG2534">
    <property type="taxonomic scope" value="Eukaryota"/>
</dbReference>
<feature type="compositionally biased region" description="Polar residues" evidence="22">
    <location>
        <begin position="474"/>
        <end position="483"/>
    </location>
</feature>
<protein>
    <recommendedName>
        <fullName evidence="5">DNA polymerase lambda</fullName>
        <ecNumber evidence="4">2.7.7.7</ecNumber>
    </recommendedName>
</protein>
<keyword evidence="14 21" id="KW-0440">LIM domain</keyword>
<dbReference type="PANTHER" id="PTHR11276">
    <property type="entry name" value="DNA POLYMERASE TYPE-X FAMILY MEMBER"/>
    <property type="match status" value="1"/>
</dbReference>
<evidence type="ECO:0000256" key="20">
    <source>
        <dbReference type="ARBA" id="ARBA00049244"/>
    </source>
</evidence>
<dbReference type="InterPro" id="IPR029398">
    <property type="entry name" value="PolB_thumb"/>
</dbReference>
<keyword evidence="9" id="KW-0235">DNA replication</keyword>
<evidence type="ECO:0000256" key="1">
    <source>
        <dbReference type="ARBA" id="ARBA00001936"/>
    </source>
</evidence>
<dbReference type="SUPFAM" id="SSF81585">
    <property type="entry name" value="PsbU/PolX domain-like"/>
    <property type="match status" value="1"/>
</dbReference>
<dbReference type="OMA" id="AVRKPWQ"/>
<accession>A0A0E0PVK3</accession>
<feature type="domain" description="BRCT" evidence="24">
    <location>
        <begin position="1227"/>
        <end position="1327"/>
    </location>
</feature>
<dbReference type="GO" id="GO:0006260">
    <property type="term" value="P:DNA replication"/>
    <property type="evidence" value="ECO:0007669"/>
    <property type="project" value="UniProtKB-KW"/>
</dbReference>
<dbReference type="Pfam" id="PF14792">
    <property type="entry name" value="DNA_pol_B_palm"/>
    <property type="match status" value="1"/>
</dbReference>
<feature type="compositionally biased region" description="Basic and acidic residues" evidence="22">
    <location>
        <begin position="1156"/>
        <end position="1175"/>
    </location>
</feature>
<dbReference type="Pfam" id="PF14716">
    <property type="entry name" value="HHH_8"/>
    <property type="match status" value="1"/>
</dbReference>
<keyword evidence="19" id="KW-0539">Nucleus</keyword>
<dbReference type="InterPro" id="IPR002008">
    <property type="entry name" value="DNA_pol_X_beta-like"/>
</dbReference>
<dbReference type="Proteomes" id="UP000008022">
    <property type="component" value="Unassembled WGS sequence"/>
</dbReference>
<keyword evidence="7" id="KW-0808">Transferase</keyword>
<evidence type="ECO:0000256" key="11">
    <source>
        <dbReference type="ARBA" id="ARBA00022763"/>
    </source>
</evidence>
<evidence type="ECO:0000256" key="22">
    <source>
        <dbReference type="SAM" id="MobiDB-lite"/>
    </source>
</evidence>
<keyword evidence="12 21" id="KW-0862">Zinc</keyword>
<evidence type="ECO:0000256" key="3">
    <source>
        <dbReference type="ARBA" id="ARBA00008323"/>
    </source>
</evidence>
<dbReference type="Gene3D" id="1.10.150.110">
    <property type="entry name" value="DNA polymerase beta, N-terminal domain-like"/>
    <property type="match status" value="1"/>
</dbReference>
<dbReference type="GO" id="GO:0016829">
    <property type="term" value="F:lyase activity"/>
    <property type="evidence" value="ECO:0007669"/>
    <property type="project" value="UniProtKB-KW"/>
</dbReference>
<evidence type="ECO:0000256" key="13">
    <source>
        <dbReference type="ARBA" id="ARBA00022932"/>
    </source>
</evidence>
<dbReference type="FunFam" id="3.30.460.10:FF:000029">
    <property type="entry name" value="DNA polymerase"/>
    <property type="match status" value="1"/>
</dbReference>
<feature type="compositionally biased region" description="Basic and acidic residues" evidence="22">
    <location>
        <begin position="253"/>
        <end position="262"/>
    </location>
</feature>
<proteinExistence type="inferred from homology"/>
<evidence type="ECO:0000256" key="17">
    <source>
        <dbReference type="ARBA" id="ARBA00023211"/>
    </source>
</evidence>
<dbReference type="GO" id="GO:0003887">
    <property type="term" value="F:DNA-directed DNA polymerase activity"/>
    <property type="evidence" value="ECO:0007669"/>
    <property type="project" value="UniProtKB-KW"/>
</dbReference>
<dbReference type="FunFam" id="1.10.150.110:FF:000006">
    <property type="entry name" value="DNA polymerase"/>
    <property type="match status" value="1"/>
</dbReference>
<dbReference type="InterPro" id="IPR037160">
    <property type="entry name" value="DNA_Pol_thumb_sf"/>
</dbReference>
<dbReference type="InterPro" id="IPR028207">
    <property type="entry name" value="DNA_pol_B_palm_palm"/>
</dbReference>
<dbReference type="InterPro" id="IPR010996">
    <property type="entry name" value="HHH_MUS81"/>
</dbReference>
<dbReference type="Gene3D" id="3.30.460.10">
    <property type="entry name" value="Beta Polymerase, domain 2"/>
    <property type="match status" value="1"/>
</dbReference>
<dbReference type="GO" id="GO:0051017">
    <property type="term" value="P:actin filament bundle assembly"/>
    <property type="evidence" value="ECO:0007669"/>
    <property type="project" value="UniProtKB-ARBA"/>
</dbReference>
<evidence type="ECO:0000256" key="16">
    <source>
        <dbReference type="ARBA" id="ARBA00023204"/>
    </source>
</evidence>
<feature type="compositionally biased region" description="Polar residues" evidence="22">
    <location>
        <begin position="1033"/>
        <end position="1045"/>
    </location>
</feature>
<evidence type="ECO:0000256" key="6">
    <source>
        <dbReference type="ARBA" id="ARBA00022634"/>
    </source>
</evidence>
<evidence type="ECO:0000256" key="4">
    <source>
        <dbReference type="ARBA" id="ARBA00012417"/>
    </source>
</evidence>
<dbReference type="PRINTS" id="PR00870">
    <property type="entry name" value="DNAPOLXBETA"/>
</dbReference>
<comment type="catalytic activity">
    <reaction evidence="20">
        <text>DNA(n) + a 2'-deoxyribonucleoside 5'-triphosphate = DNA(n+1) + diphosphate</text>
        <dbReference type="Rhea" id="RHEA:22508"/>
        <dbReference type="Rhea" id="RHEA-COMP:17339"/>
        <dbReference type="Rhea" id="RHEA-COMP:17340"/>
        <dbReference type="ChEBI" id="CHEBI:33019"/>
        <dbReference type="ChEBI" id="CHEBI:61560"/>
        <dbReference type="ChEBI" id="CHEBI:173112"/>
        <dbReference type="EC" id="2.7.7.7"/>
    </reaction>
</comment>
<feature type="compositionally biased region" description="Low complexity" evidence="22">
    <location>
        <begin position="368"/>
        <end position="380"/>
    </location>
</feature>
<feature type="region of interest" description="Disordered" evidence="22">
    <location>
        <begin position="1337"/>
        <end position="1408"/>
    </location>
</feature>
<reference evidence="26" key="1">
    <citation type="submission" date="2013-06" db="EMBL/GenBank/DDBJ databases">
        <authorList>
            <person name="Zhao Q."/>
        </authorList>
    </citation>
    <scope>NUCLEOTIDE SEQUENCE</scope>
    <source>
        <strain evidence="26">cv. W1943</strain>
    </source>
</reference>
<dbReference type="InterPro" id="IPR019843">
    <property type="entry name" value="DNA_pol-X_BS"/>
</dbReference>
<dbReference type="PANTHER" id="PTHR11276:SF41">
    <property type="entry name" value="DNA POLYMERASE LAMBDA"/>
    <property type="match status" value="1"/>
</dbReference>
<comment type="subcellular location">
    <subcellularLocation>
        <location evidence="2">Nucleus</location>
    </subcellularLocation>
</comment>
<evidence type="ECO:0000313" key="25">
    <source>
        <dbReference type="EnsemblPlants" id="ORUFI06G09010.1"/>
    </source>
</evidence>